<protein>
    <submittedName>
        <fullName evidence="1">AlNc14C153G7588 protein</fullName>
    </submittedName>
</protein>
<sequence length="97" mass="11159">MPFTKIKTLPFAMLSHVRITKKYTARPSFQGVKSDSQRVLRIRIASVEYRKRVFGSELCFISEKSPLLMSAHATILLHSTLPTHCDEFDVATTWFEL</sequence>
<evidence type="ECO:0000313" key="1">
    <source>
        <dbReference type="EMBL" id="CCA22413.1"/>
    </source>
</evidence>
<dbReference type="HOGENOM" id="CLU_2351023_0_0_1"/>
<organism evidence="1">
    <name type="scientific">Albugo laibachii Nc14</name>
    <dbReference type="NCBI Taxonomy" id="890382"/>
    <lineage>
        <taxon>Eukaryota</taxon>
        <taxon>Sar</taxon>
        <taxon>Stramenopiles</taxon>
        <taxon>Oomycota</taxon>
        <taxon>Peronosporomycetes</taxon>
        <taxon>Albuginales</taxon>
        <taxon>Albuginaceae</taxon>
        <taxon>Albugo</taxon>
    </lineage>
</organism>
<accession>F0WM84</accession>
<proteinExistence type="predicted"/>
<reference evidence="1" key="1">
    <citation type="journal article" date="2011" name="PLoS Biol.">
        <title>Gene gain and loss during evolution of obligate parasitism in the white rust pathogen of Arabidopsis thaliana.</title>
        <authorList>
            <person name="Kemen E."/>
            <person name="Gardiner A."/>
            <person name="Schultz-Larsen T."/>
            <person name="Kemen A.C."/>
            <person name="Balmuth A.L."/>
            <person name="Robert-Seilaniantz A."/>
            <person name="Bailey K."/>
            <person name="Holub E."/>
            <person name="Studholme D.J."/>
            <person name="Maclean D."/>
            <person name="Jones J.D."/>
        </authorList>
    </citation>
    <scope>NUCLEOTIDE SEQUENCE</scope>
</reference>
<name>F0WM84_9STRA</name>
<dbReference type="AlphaFoldDB" id="F0WM84"/>
<gene>
    <name evidence="1" type="primary">AlNc14C153G7588</name>
    <name evidence="1" type="ORF">ALNC14_085560</name>
</gene>
<reference evidence="1" key="2">
    <citation type="submission" date="2011-02" db="EMBL/GenBank/DDBJ databases">
        <authorList>
            <person name="MacLean D."/>
        </authorList>
    </citation>
    <scope>NUCLEOTIDE SEQUENCE</scope>
</reference>
<dbReference type="EMBL" id="FR824198">
    <property type="protein sequence ID" value="CCA22413.1"/>
    <property type="molecule type" value="Genomic_DNA"/>
</dbReference>